<name>A0A3S7GUG7_STAHO</name>
<dbReference type="Proteomes" id="UP000509636">
    <property type="component" value="Chromosome"/>
</dbReference>
<feature type="compositionally biased region" description="Basic and acidic residues" evidence="1">
    <location>
        <begin position="32"/>
        <end position="54"/>
    </location>
</feature>
<organism evidence="2">
    <name type="scientific">Staphylococcus hominis</name>
    <dbReference type="NCBI Taxonomy" id="1290"/>
    <lineage>
        <taxon>Bacteria</taxon>
        <taxon>Bacillati</taxon>
        <taxon>Bacillota</taxon>
        <taxon>Bacilli</taxon>
        <taxon>Bacillales</taxon>
        <taxon>Staphylococcaceae</taxon>
        <taxon>Staphylococcus</taxon>
    </lineage>
</organism>
<dbReference type="RefSeq" id="WP_017175337.1">
    <property type="nucleotide sequence ID" value="NZ_CP014567.1"/>
</dbReference>
<dbReference type="EMBL" id="JAGHKT020000010">
    <property type="protein sequence ID" value="MCM5672668.1"/>
    <property type="molecule type" value="Genomic_DNA"/>
</dbReference>
<sequence>MNNDEMNKLSDALELSESQRLALYSYSERQAKEKAQTQEQKKELSSLEKHEKRQQIMSIKDANQRQEEIAKHVELFK</sequence>
<reference evidence="2" key="1">
    <citation type="submission" date="2016-02" db="EMBL/GenBank/DDBJ databases">
        <title>Genomic sequence of a clinical Staphylococcus hominis isolate.</title>
        <authorList>
            <person name="McClure J.M."/>
            <person name="Zhang K."/>
        </authorList>
    </citation>
    <scope>NUCLEOTIDE SEQUENCE</scope>
    <source>
        <strain evidence="2">C34847</strain>
    </source>
</reference>
<feature type="region of interest" description="Disordered" evidence="1">
    <location>
        <begin position="32"/>
        <end position="64"/>
    </location>
</feature>
<evidence type="ECO:0000313" key="5">
    <source>
        <dbReference type="Proteomes" id="UP000509636"/>
    </source>
</evidence>
<evidence type="ECO:0000313" key="4">
    <source>
        <dbReference type="EMBL" id="QKQ29020.1"/>
    </source>
</evidence>
<reference evidence="3 6" key="3">
    <citation type="submission" date="2022-06" db="EMBL/GenBank/DDBJ databases">
        <title>Staphylococcus hominis ShoR14 genome sequence.</title>
        <authorList>
            <person name="Yeo C.C."/>
            <person name="Chew C.H."/>
            <person name="Che Hamzah A.M."/>
            <person name="Al-Trad E.I."/>
        </authorList>
    </citation>
    <scope>NUCLEOTIDE SEQUENCE [LARGE SCALE GENOMIC DNA]</scope>
    <source>
        <strain evidence="3 6">ShoR14</strain>
    </source>
</reference>
<protein>
    <submittedName>
        <fullName evidence="2">Uncharacterized protein</fullName>
    </submittedName>
</protein>
<reference evidence="4 5" key="2">
    <citation type="submission" date="2019-09" db="EMBL/GenBank/DDBJ databases">
        <title>FDA dAtabase for Regulatory Grade micrObial Sequences (FDA-ARGOS): Supporting development and validation of Infectious Disease Dx tests.</title>
        <authorList>
            <person name="Sciortino C."/>
            <person name="Tallon L."/>
            <person name="Sadzewicz L."/>
            <person name="Vavikolanu K."/>
            <person name="Mehta A."/>
            <person name="Aluvathingal J."/>
            <person name="Nadendla S."/>
            <person name="Nandy P."/>
            <person name="Geyer C."/>
            <person name="Yan Y."/>
            <person name="Sichtig H."/>
        </authorList>
    </citation>
    <scope>NUCLEOTIDE SEQUENCE [LARGE SCALE GENOMIC DNA]</scope>
    <source>
        <strain evidence="4 5">FDAARGOS_661</strain>
    </source>
</reference>
<accession>A0A3S7GUG7</accession>
<evidence type="ECO:0000313" key="3">
    <source>
        <dbReference type="EMBL" id="MCM5672668.1"/>
    </source>
</evidence>
<dbReference type="EMBL" id="CP014567">
    <property type="protein sequence ID" value="AVI05969.1"/>
    <property type="molecule type" value="Genomic_DNA"/>
</dbReference>
<proteinExistence type="predicted"/>
<dbReference type="AlphaFoldDB" id="A0A3S7GUG7"/>
<dbReference type="EMBL" id="CP054550">
    <property type="protein sequence ID" value="QKQ29020.1"/>
    <property type="molecule type" value="Genomic_DNA"/>
</dbReference>
<evidence type="ECO:0000313" key="6">
    <source>
        <dbReference type="Proteomes" id="UP000665944"/>
    </source>
</evidence>
<dbReference type="Proteomes" id="UP000665944">
    <property type="component" value="Unassembled WGS sequence"/>
</dbReference>
<gene>
    <name evidence="2" type="ORF">AZE34_04010</name>
    <name evidence="4" type="ORF">FOB69_06645</name>
    <name evidence="3" type="ORF">J7T32_007800</name>
</gene>
<evidence type="ECO:0000313" key="2">
    <source>
        <dbReference type="EMBL" id="AVI05969.1"/>
    </source>
</evidence>
<evidence type="ECO:0000256" key="1">
    <source>
        <dbReference type="SAM" id="MobiDB-lite"/>
    </source>
</evidence>
<keyword evidence="6" id="KW-1185">Reference proteome</keyword>